<dbReference type="RefSeq" id="WP_262989317.1">
    <property type="nucleotide sequence ID" value="NZ_JAOTEN010000001.1"/>
</dbReference>
<keyword evidence="6" id="KW-1185">Reference proteome</keyword>
<dbReference type="NCBIfam" id="TIGR04183">
    <property type="entry name" value="Por_Secre_tail"/>
    <property type="match status" value="1"/>
</dbReference>
<dbReference type="Pfam" id="PF18962">
    <property type="entry name" value="Por_Secre_tail"/>
    <property type="match status" value="1"/>
</dbReference>
<evidence type="ECO:0000313" key="6">
    <source>
        <dbReference type="Proteomes" id="UP001208114"/>
    </source>
</evidence>
<comment type="similarity">
    <text evidence="1">Belongs to the ice-binding protein family.</text>
</comment>
<feature type="domain" description="Secretion system C-terminal sorting" evidence="4">
    <location>
        <begin position="462"/>
        <end position="531"/>
    </location>
</feature>
<protein>
    <submittedName>
        <fullName evidence="5">Ice-binding family protein</fullName>
    </submittedName>
</protein>
<name>A0ABT2VUP2_9FLAO</name>
<evidence type="ECO:0000256" key="1">
    <source>
        <dbReference type="ARBA" id="ARBA00005445"/>
    </source>
</evidence>
<evidence type="ECO:0000313" key="5">
    <source>
        <dbReference type="EMBL" id="MCU7613470.1"/>
    </source>
</evidence>
<feature type="signal peptide" evidence="3">
    <location>
        <begin position="1"/>
        <end position="22"/>
    </location>
</feature>
<comment type="caution">
    <text evidence="5">The sequence shown here is derived from an EMBL/GenBank/DDBJ whole genome shotgun (WGS) entry which is preliminary data.</text>
</comment>
<reference evidence="6" key="1">
    <citation type="submission" date="2023-07" db="EMBL/GenBank/DDBJ databases">
        <title>Chryseobacterium sp. GMJ5 Genome sequencing and assembly.</title>
        <authorList>
            <person name="Jung Y."/>
        </authorList>
    </citation>
    <scope>NUCLEOTIDE SEQUENCE [LARGE SCALE GENOMIC DNA]</scope>
    <source>
        <strain evidence="6">GMJ5</strain>
    </source>
</reference>
<evidence type="ECO:0000259" key="4">
    <source>
        <dbReference type="Pfam" id="PF18962"/>
    </source>
</evidence>
<feature type="chain" id="PRO_5046585594" evidence="3">
    <location>
        <begin position="23"/>
        <end position="534"/>
    </location>
</feature>
<evidence type="ECO:0000256" key="3">
    <source>
        <dbReference type="SAM" id="SignalP"/>
    </source>
</evidence>
<sequence>MTKILQFTALFALIFFNSAIMAQAPVLGAAANFALFSSNGAVSNTGLSHLTGDVGTNNGSSTNFGNVDGVMHDADGSAAAAAASLTIAYNQLNAAIPNYFPAPLLGNGQTLPAGTYSIGQSATLNNNLILDGGGNANSVFIFKIQGALSSAAGSQVILTNGALACNVFWKVEGLVNLATNTAMKGTIVANNAAIVFNSGASLEGRALSTTGAVTVSGVTVTKPIGCGSVVLTGPAKPVLNSVACYTIFTGNGTVTNSGVSLVTGDIGSNVGLTTGFNANNVTGTIHSSPDSSTALCALDLNNVYTYLNTLPTDIELLYPAAFGQNLVLTPHTYQLNAATVLNGAVILNAQNNPNAVFVIKINGALSTSTYASVVLQNGAQAKNVFWKIDGAVNLNDYSSFKGTVVGNNGAVNLNTGVVIEGRVLSTSGAVATSSINAQMTEGCSATLAVNSVNAVKNTVQFYPNPFSSVLHVALDEKTVGSELVIFNASGTQVLKTNLSDKINTMQMNLPAGIYFYQLKSKNGQKQGGKLISKP</sequence>
<organism evidence="5 6">
    <name type="scientific">Chryseobacterium gilvum</name>
    <dbReference type="NCBI Taxonomy" id="2976534"/>
    <lineage>
        <taxon>Bacteria</taxon>
        <taxon>Pseudomonadati</taxon>
        <taxon>Bacteroidota</taxon>
        <taxon>Flavobacteriia</taxon>
        <taxon>Flavobacteriales</taxon>
        <taxon>Weeksellaceae</taxon>
        <taxon>Chryseobacterium group</taxon>
        <taxon>Chryseobacterium</taxon>
    </lineage>
</organism>
<proteinExistence type="inferred from homology"/>
<dbReference type="InterPro" id="IPR021884">
    <property type="entry name" value="Ice-bd_prot"/>
</dbReference>
<accession>A0ABT2VUP2</accession>
<gene>
    <name evidence="5" type="ORF">N0B16_03390</name>
</gene>
<keyword evidence="2 3" id="KW-0732">Signal</keyword>
<dbReference type="InterPro" id="IPR026444">
    <property type="entry name" value="Secre_tail"/>
</dbReference>
<evidence type="ECO:0000256" key="2">
    <source>
        <dbReference type="ARBA" id="ARBA00022729"/>
    </source>
</evidence>
<dbReference type="Pfam" id="PF11999">
    <property type="entry name" value="Ice_binding"/>
    <property type="match status" value="2"/>
</dbReference>
<dbReference type="Proteomes" id="UP001208114">
    <property type="component" value="Unassembled WGS sequence"/>
</dbReference>
<dbReference type="EMBL" id="JAOTEN010000001">
    <property type="protein sequence ID" value="MCU7613470.1"/>
    <property type="molecule type" value="Genomic_DNA"/>
</dbReference>